<evidence type="ECO:0000313" key="3">
    <source>
        <dbReference type="EMBL" id="CRY95756.1"/>
    </source>
</evidence>
<dbReference type="Gene3D" id="1.10.443.10">
    <property type="entry name" value="Intergrase catalytic core"/>
    <property type="match status" value="1"/>
</dbReference>
<proteinExistence type="predicted"/>
<dbReference type="AlphaFoldDB" id="A0A0H5Q1B0"/>
<dbReference type="Pfam" id="PF00589">
    <property type="entry name" value="Phage_integrase"/>
    <property type="match status" value="1"/>
</dbReference>
<dbReference type="PANTHER" id="PTHR30349">
    <property type="entry name" value="PHAGE INTEGRASE-RELATED"/>
    <property type="match status" value="1"/>
</dbReference>
<accession>A0A0H5Q1B0</accession>
<keyword evidence="3" id="KW-0614">Plasmid</keyword>
<dbReference type="InterPro" id="IPR013762">
    <property type="entry name" value="Integrase-like_cat_sf"/>
</dbReference>
<dbReference type="GO" id="GO:0006310">
    <property type="term" value="P:DNA recombination"/>
    <property type="evidence" value="ECO:0007669"/>
    <property type="project" value="UniProtKB-KW"/>
</dbReference>
<name>A0A0H5Q1B0_9ZZZZ</name>
<organism evidence="3">
    <name type="scientific">uncultured prokaryote</name>
    <dbReference type="NCBI Taxonomy" id="198431"/>
    <lineage>
        <taxon>unclassified sequences</taxon>
        <taxon>environmental samples</taxon>
    </lineage>
</organism>
<reference evidence="3" key="1">
    <citation type="submission" date="2015-06" db="EMBL/GenBank/DDBJ databases">
        <authorList>
            <person name="Joergensen T."/>
        </authorList>
    </citation>
    <scope>NUCLEOTIDE SEQUENCE</scope>
    <source>
        <plasmid evidence="3">pRGFK0762</plasmid>
    </source>
</reference>
<protein>
    <recommendedName>
        <fullName evidence="2">Tyr recombinase domain-containing protein</fullName>
    </recommendedName>
</protein>
<dbReference type="EMBL" id="LN853371">
    <property type="protein sequence ID" value="CRY95756.1"/>
    <property type="molecule type" value="Genomic_DNA"/>
</dbReference>
<dbReference type="PANTHER" id="PTHR30349:SF90">
    <property type="entry name" value="TYROSINE RECOMBINASE XERD"/>
    <property type="match status" value="1"/>
</dbReference>
<evidence type="ECO:0000259" key="2">
    <source>
        <dbReference type="PROSITE" id="PS51898"/>
    </source>
</evidence>
<geneLocation type="plasmid" evidence="3">
    <name>pRGFK0762</name>
</geneLocation>
<dbReference type="InterPro" id="IPR011010">
    <property type="entry name" value="DNA_brk_join_enz"/>
</dbReference>
<dbReference type="GO" id="GO:0003677">
    <property type="term" value="F:DNA binding"/>
    <property type="evidence" value="ECO:0007669"/>
    <property type="project" value="InterPro"/>
</dbReference>
<dbReference type="InterPro" id="IPR050090">
    <property type="entry name" value="Tyrosine_recombinase_XerCD"/>
</dbReference>
<keyword evidence="1" id="KW-0233">DNA recombination</keyword>
<feature type="domain" description="Tyr recombinase" evidence="2">
    <location>
        <begin position="1"/>
        <end position="162"/>
    </location>
</feature>
<dbReference type="GO" id="GO:0015074">
    <property type="term" value="P:DNA integration"/>
    <property type="evidence" value="ECO:0007669"/>
    <property type="project" value="InterPro"/>
</dbReference>
<evidence type="ECO:0000256" key="1">
    <source>
        <dbReference type="ARBA" id="ARBA00023172"/>
    </source>
</evidence>
<dbReference type="InterPro" id="IPR002104">
    <property type="entry name" value="Integrase_catalytic"/>
</dbReference>
<dbReference type="SUPFAM" id="SSF56349">
    <property type="entry name" value="DNA breaking-rejoining enzymes"/>
    <property type="match status" value="1"/>
</dbReference>
<reference evidence="3" key="2">
    <citation type="submission" date="2015-07" db="EMBL/GenBank/DDBJ databases">
        <title>Plasmids, circular viruses and viroids from rat gut.</title>
        <authorList>
            <person name="Jorgensen T.J."/>
            <person name="Hansen M.A."/>
            <person name="Xu Z."/>
            <person name="Tabak M.A."/>
            <person name="Sorensen S.J."/>
            <person name="Hansen L.H."/>
        </authorList>
    </citation>
    <scope>NUCLEOTIDE SEQUENCE</scope>
    <source>
        <plasmid evidence="3">pRGFK0762</plasmid>
    </source>
</reference>
<sequence>MRTDWVKHDDMALALRLLTPENSLVVETCLVTGLRVSDVLSFTRYHLFAGNDIPVLEHKTRKMRTVHVPDDLLKRLNDNAGLYYVFEGAHSAYKHRTRQAVWHDVKRASKALRLKGNLAPHSARKIYAVQIYKEQGLEACRKALNHNDTSTTLIYLLSELIK</sequence>
<dbReference type="PROSITE" id="PS51898">
    <property type="entry name" value="TYR_RECOMBINASE"/>
    <property type="match status" value="1"/>
</dbReference>